<evidence type="ECO:0000256" key="2">
    <source>
        <dbReference type="ARBA" id="ARBA00004167"/>
    </source>
</evidence>
<evidence type="ECO:0000256" key="16">
    <source>
        <dbReference type="ARBA" id="ARBA00023136"/>
    </source>
</evidence>
<evidence type="ECO:0000313" key="20">
    <source>
        <dbReference type="Proteomes" id="UP001159428"/>
    </source>
</evidence>
<keyword evidence="9" id="KW-0547">Nucleotide-binding</keyword>
<accession>A0AAU9WSZ4</accession>
<evidence type="ECO:0000256" key="13">
    <source>
        <dbReference type="ARBA" id="ARBA00022927"/>
    </source>
</evidence>
<proteinExistence type="inferred from homology"/>
<keyword evidence="8" id="KW-0479">Metal-binding</keyword>
<dbReference type="AlphaFoldDB" id="A0AAU9WSZ4"/>
<evidence type="ECO:0000256" key="11">
    <source>
        <dbReference type="ARBA" id="ARBA00022805"/>
    </source>
</evidence>
<evidence type="ECO:0000256" key="15">
    <source>
        <dbReference type="ARBA" id="ARBA00023134"/>
    </source>
</evidence>
<dbReference type="InterPro" id="IPR045058">
    <property type="entry name" value="GIMA/IAN/Toc"/>
</dbReference>
<protein>
    <recommendedName>
        <fullName evidence="18">AIG1-type G domain-containing protein</fullName>
    </recommendedName>
</protein>
<evidence type="ECO:0000256" key="7">
    <source>
        <dbReference type="ARBA" id="ARBA00022692"/>
    </source>
</evidence>
<dbReference type="GO" id="GO:0005525">
    <property type="term" value="F:GTP binding"/>
    <property type="evidence" value="ECO:0007669"/>
    <property type="project" value="UniProtKB-KW"/>
</dbReference>
<keyword evidence="5" id="KW-0150">Chloroplast</keyword>
<keyword evidence="7" id="KW-0812">Transmembrane</keyword>
<keyword evidence="13" id="KW-0653">Protein transport</keyword>
<evidence type="ECO:0000256" key="1">
    <source>
        <dbReference type="ARBA" id="ARBA00001946"/>
    </source>
</evidence>
<reference evidence="19 20" key="1">
    <citation type="submission" date="2022-05" db="EMBL/GenBank/DDBJ databases">
        <authorList>
            <consortium name="Genoscope - CEA"/>
            <person name="William W."/>
        </authorList>
    </citation>
    <scope>NUCLEOTIDE SEQUENCE [LARGE SCALE GENOMIC DNA]</scope>
</reference>
<dbReference type="Proteomes" id="UP001159428">
    <property type="component" value="Unassembled WGS sequence"/>
</dbReference>
<keyword evidence="16" id="KW-0472">Membrane</keyword>
<comment type="caution">
    <text evidence="19">The sequence shown here is derived from an EMBL/GenBank/DDBJ whole genome shotgun (WGS) entry which is preliminary data.</text>
</comment>
<gene>
    <name evidence="19" type="ORF">PMEA_00011494</name>
</gene>
<evidence type="ECO:0000256" key="12">
    <source>
        <dbReference type="ARBA" id="ARBA00022842"/>
    </source>
</evidence>
<keyword evidence="4" id="KW-0813">Transport</keyword>
<comment type="similarity">
    <text evidence="3">Belongs to the TRAFAC class TrmE-Era-EngA-EngB-Septin-like GTPase superfamily. AIG1/Toc34/Toc159-like paraseptin GTPase family. IAN subfamily.</text>
</comment>
<dbReference type="GO" id="GO:0015031">
    <property type="term" value="P:protein transport"/>
    <property type="evidence" value="ECO:0007669"/>
    <property type="project" value="UniProtKB-KW"/>
</dbReference>
<dbReference type="GO" id="GO:0016020">
    <property type="term" value="C:membrane"/>
    <property type="evidence" value="ECO:0007669"/>
    <property type="project" value="UniProtKB-SubCell"/>
</dbReference>
<evidence type="ECO:0000256" key="9">
    <source>
        <dbReference type="ARBA" id="ARBA00022741"/>
    </source>
</evidence>
<evidence type="ECO:0000259" key="18">
    <source>
        <dbReference type="PROSITE" id="PS51720"/>
    </source>
</evidence>
<keyword evidence="11" id="KW-1002">Plastid outer membrane</keyword>
<evidence type="ECO:0000256" key="14">
    <source>
        <dbReference type="ARBA" id="ARBA00022989"/>
    </source>
</evidence>
<evidence type="ECO:0000256" key="17">
    <source>
        <dbReference type="ARBA" id="ARBA00024013"/>
    </source>
</evidence>
<evidence type="ECO:0000256" key="5">
    <source>
        <dbReference type="ARBA" id="ARBA00022528"/>
    </source>
</evidence>
<name>A0AAU9WSZ4_9CNID</name>
<evidence type="ECO:0000256" key="6">
    <source>
        <dbReference type="ARBA" id="ARBA00022640"/>
    </source>
</evidence>
<keyword evidence="10" id="KW-0378">Hydrolase</keyword>
<comment type="subcellular location">
    <subcellularLocation>
        <location evidence="2">Membrane</location>
        <topology evidence="2">Single-pass membrane protein</topology>
    </subcellularLocation>
    <subcellularLocation>
        <location evidence="17">Plastid</location>
        <location evidence="17">Chloroplast outer membrane</location>
    </subcellularLocation>
</comment>
<feature type="domain" description="AIG1-type G" evidence="18">
    <location>
        <begin position="40"/>
        <end position="262"/>
    </location>
</feature>
<organism evidence="19 20">
    <name type="scientific">Pocillopora meandrina</name>
    <dbReference type="NCBI Taxonomy" id="46732"/>
    <lineage>
        <taxon>Eukaryota</taxon>
        <taxon>Metazoa</taxon>
        <taxon>Cnidaria</taxon>
        <taxon>Anthozoa</taxon>
        <taxon>Hexacorallia</taxon>
        <taxon>Scleractinia</taxon>
        <taxon>Astrocoeniina</taxon>
        <taxon>Pocilloporidae</taxon>
        <taxon>Pocillopora</taxon>
    </lineage>
</organism>
<dbReference type="PANTHER" id="PTHR10903">
    <property type="entry name" value="GTPASE, IMAP FAMILY MEMBER-RELATED"/>
    <property type="match status" value="1"/>
</dbReference>
<keyword evidence="20" id="KW-1185">Reference proteome</keyword>
<keyword evidence="14" id="KW-1133">Transmembrane helix</keyword>
<dbReference type="InterPro" id="IPR027417">
    <property type="entry name" value="P-loop_NTPase"/>
</dbReference>
<keyword evidence="15" id="KW-0342">GTP-binding</keyword>
<evidence type="ECO:0000256" key="8">
    <source>
        <dbReference type="ARBA" id="ARBA00022723"/>
    </source>
</evidence>
<evidence type="ECO:0000256" key="3">
    <source>
        <dbReference type="ARBA" id="ARBA00008535"/>
    </source>
</evidence>
<dbReference type="Gene3D" id="3.40.50.300">
    <property type="entry name" value="P-loop containing nucleotide triphosphate hydrolases"/>
    <property type="match status" value="1"/>
</dbReference>
<comment type="cofactor">
    <cofactor evidence="1">
        <name>Mg(2+)</name>
        <dbReference type="ChEBI" id="CHEBI:18420"/>
    </cofactor>
</comment>
<sequence>MAQEGTSEKSSDASATEVGQIIFGAKNLEYQIEEFVSSGGQTVNILLSGKTGVGKSYLTNALIGENVAAEGYDIDPQTDDVTAYEVVKNGVTITVFDTPGLADATGNDEEYLRKIKERVTHFDLFLFCTEMTSKRFRTDDLETIKKLTEALGEKLWEHALVVLTFANEVPLSPTKKTDDVPEATAFNDRVLAFKKAINKHLVAIGVPDITAANVPFTPAGELDDPRLPDREDWLTAFWISAFKRINKNAKAAFLMVTVDRISFSSTLSDGNEEKSK</sequence>
<dbReference type="SUPFAM" id="SSF52540">
    <property type="entry name" value="P-loop containing nucleoside triphosphate hydrolases"/>
    <property type="match status" value="1"/>
</dbReference>
<dbReference type="PANTHER" id="PTHR10903:SF135">
    <property type="entry name" value="TRANSLOCASE OF CHLOROPLAST 120, CHLOROPLASTIC-RELATED"/>
    <property type="match status" value="1"/>
</dbReference>
<dbReference type="GO" id="GO:0016787">
    <property type="term" value="F:hydrolase activity"/>
    <property type="evidence" value="ECO:0007669"/>
    <property type="project" value="UniProtKB-KW"/>
</dbReference>
<keyword evidence="12" id="KW-0460">Magnesium</keyword>
<evidence type="ECO:0000256" key="10">
    <source>
        <dbReference type="ARBA" id="ARBA00022801"/>
    </source>
</evidence>
<dbReference type="EMBL" id="CALNXJ010000020">
    <property type="protein sequence ID" value="CAH3124816.1"/>
    <property type="molecule type" value="Genomic_DNA"/>
</dbReference>
<dbReference type="InterPro" id="IPR006703">
    <property type="entry name" value="G_AIG1"/>
</dbReference>
<dbReference type="GO" id="GO:0046872">
    <property type="term" value="F:metal ion binding"/>
    <property type="evidence" value="ECO:0007669"/>
    <property type="project" value="UniProtKB-KW"/>
</dbReference>
<dbReference type="Pfam" id="PF04548">
    <property type="entry name" value="AIG1"/>
    <property type="match status" value="1"/>
</dbReference>
<evidence type="ECO:0000256" key="4">
    <source>
        <dbReference type="ARBA" id="ARBA00022448"/>
    </source>
</evidence>
<dbReference type="PROSITE" id="PS51720">
    <property type="entry name" value="G_AIG1"/>
    <property type="match status" value="1"/>
</dbReference>
<keyword evidence="6" id="KW-0934">Plastid</keyword>
<evidence type="ECO:0000313" key="19">
    <source>
        <dbReference type="EMBL" id="CAH3124816.1"/>
    </source>
</evidence>